<keyword evidence="3" id="KW-1185">Reference proteome</keyword>
<dbReference type="Gene3D" id="3.40.1690.20">
    <property type="match status" value="1"/>
</dbReference>
<dbReference type="OrthoDB" id="1413014at2759"/>
<evidence type="ECO:0000256" key="1">
    <source>
        <dbReference type="SAM" id="MobiDB-lite"/>
    </source>
</evidence>
<gene>
    <name evidence="2" type="ORF">PXEA_LOCUS23057</name>
</gene>
<protein>
    <submittedName>
        <fullName evidence="2">Uncharacterized protein</fullName>
    </submittedName>
</protein>
<accession>A0A3S5FF54</accession>
<evidence type="ECO:0000313" key="3">
    <source>
        <dbReference type="Proteomes" id="UP000784294"/>
    </source>
</evidence>
<comment type="caution">
    <text evidence="2">The sequence shown here is derived from an EMBL/GenBank/DDBJ whole genome shotgun (WGS) entry which is preliminary data.</text>
</comment>
<dbReference type="AlphaFoldDB" id="A0A3S5FF54"/>
<feature type="compositionally biased region" description="Basic and acidic residues" evidence="1">
    <location>
        <begin position="1"/>
        <end position="11"/>
    </location>
</feature>
<reference evidence="2" key="1">
    <citation type="submission" date="2018-11" db="EMBL/GenBank/DDBJ databases">
        <authorList>
            <consortium name="Pathogen Informatics"/>
        </authorList>
    </citation>
    <scope>NUCLEOTIDE SEQUENCE</scope>
</reference>
<dbReference type="Proteomes" id="UP000784294">
    <property type="component" value="Unassembled WGS sequence"/>
</dbReference>
<evidence type="ECO:0000313" key="2">
    <source>
        <dbReference type="EMBL" id="VEL29617.1"/>
    </source>
</evidence>
<name>A0A3S5FF54_9PLAT</name>
<sequence length="96" mass="10532">MDQKSSYREQAEAASDLPASGPLLGGSVTGRFSANSESSMGSTRSVFFNIGSVEQFERNLASIEDKLGVPMHERIPVEYKTPFDWLVKLLSIALHI</sequence>
<proteinExistence type="predicted"/>
<organism evidence="2 3">
    <name type="scientific">Protopolystoma xenopodis</name>
    <dbReference type="NCBI Taxonomy" id="117903"/>
    <lineage>
        <taxon>Eukaryota</taxon>
        <taxon>Metazoa</taxon>
        <taxon>Spiralia</taxon>
        <taxon>Lophotrochozoa</taxon>
        <taxon>Platyhelminthes</taxon>
        <taxon>Monogenea</taxon>
        <taxon>Polyopisthocotylea</taxon>
        <taxon>Polystomatidea</taxon>
        <taxon>Polystomatidae</taxon>
        <taxon>Protopolystoma</taxon>
    </lineage>
</organism>
<dbReference type="EMBL" id="CAAALY010104769">
    <property type="protein sequence ID" value="VEL29617.1"/>
    <property type="molecule type" value="Genomic_DNA"/>
</dbReference>
<feature type="region of interest" description="Disordered" evidence="1">
    <location>
        <begin position="1"/>
        <end position="23"/>
    </location>
</feature>